<evidence type="ECO:0000259" key="1">
    <source>
        <dbReference type="PROSITE" id="PS50994"/>
    </source>
</evidence>
<dbReference type="AlphaFoldDB" id="A0A6J1R600"/>
<dbReference type="PROSITE" id="PS50994">
    <property type="entry name" value="INTEGRASE"/>
    <property type="match status" value="1"/>
</dbReference>
<dbReference type="Gene3D" id="3.30.420.10">
    <property type="entry name" value="Ribonuclease H-like superfamily/Ribonuclease H"/>
    <property type="match status" value="1"/>
</dbReference>
<accession>A0A6J1R600</accession>
<dbReference type="PANTHER" id="PTHR46585">
    <property type="entry name" value="INTEGRASE CORE DOMAIN CONTAINING PROTEIN"/>
    <property type="match status" value="1"/>
</dbReference>
<dbReference type="InterPro" id="IPR012337">
    <property type="entry name" value="RNaseH-like_sf"/>
</dbReference>
<evidence type="ECO:0000313" key="2">
    <source>
        <dbReference type="Proteomes" id="UP000504618"/>
    </source>
</evidence>
<dbReference type="Proteomes" id="UP000504618">
    <property type="component" value="Unplaced"/>
</dbReference>
<dbReference type="GO" id="GO:0015074">
    <property type="term" value="P:DNA integration"/>
    <property type="evidence" value="ECO:0007669"/>
    <property type="project" value="InterPro"/>
</dbReference>
<gene>
    <name evidence="3" type="primary">LOC112466283</name>
</gene>
<reference evidence="3" key="1">
    <citation type="submission" date="2025-08" db="UniProtKB">
        <authorList>
            <consortium name="RefSeq"/>
        </authorList>
    </citation>
    <scope>IDENTIFICATION</scope>
    <source>
        <tissue evidence="3">Whole body</tissue>
    </source>
</reference>
<dbReference type="PANTHER" id="PTHR46585:SF1">
    <property type="entry name" value="CHROMO DOMAIN-CONTAINING PROTEIN"/>
    <property type="match status" value="1"/>
</dbReference>
<organism evidence="2 3">
    <name type="scientific">Temnothorax curvispinosus</name>
    <dbReference type="NCBI Taxonomy" id="300111"/>
    <lineage>
        <taxon>Eukaryota</taxon>
        <taxon>Metazoa</taxon>
        <taxon>Ecdysozoa</taxon>
        <taxon>Arthropoda</taxon>
        <taxon>Hexapoda</taxon>
        <taxon>Insecta</taxon>
        <taxon>Pterygota</taxon>
        <taxon>Neoptera</taxon>
        <taxon>Endopterygota</taxon>
        <taxon>Hymenoptera</taxon>
        <taxon>Apocrita</taxon>
        <taxon>Aculeata</taxon>
        <taxon>Formicoidea</taxon>
        <taxon>Formicidae</taxon>
        <taxon>Myrmicinae</taxon>
        <taxon>Temnothorax</taxon>
    </lineage>
</organism>
<dbReference type="InterPro" id="IPR036397">
    <property type="entry name" value="RNaseH_sf"/>
</dbReference>
<sequence>MSVEKRRLVEELHAPARKNFPRRRVVVRGYDDLWQADVVEMRPHSRANAGHNCILTVIDVLSKYAWAIPLKSKNGKKVVTALRKIFHEDARHPRNLQTDKGKEF</sequence>
<keyword evidence="2" id="KW-1185">Reference proteome</keyword>
<dbReference type="SUPFAM" id="SSF53098">
    <property type="entry name" value="Ribonuclease H-like"/>
    <property type="match status" value="1"/>
</dbReference>
<feature type="domain" description="Integrase catalytic" evidence="1">
    <location>
        <begin position="17"/>
        <end position="104"/>
    </location>
</feature>
<name>A0A6J1R600_9HYME</name>
<dbReference type="OrthoDB" id="6343797at2759"/>
<dbReference type="InterPro" id="IPR001584">
    <property type="entry name" value="Integrase_cat-core"/>
</dbReference>
<proteinExistence type="predicted"/>
<dbReference type="RefSeq" id="XP_024890077.1">
    <property type="nucleotide sequence ID" value="XM_025034309.1"/>
</dbReference>
<evidence type="ECO:0000313" key="3">
    <source>
        <dbReference type="RefSeq" id="XP_024890077.1"/>
    </source>
</evidence>
<dbReference type="GeneID" id="112466283"/>
<dbReference type="GO" id="GO:0003676">
    <property type="term" value="F:nucleic acid binding"/>
    <property type="evidence" value="ECO:0007669"/>
    <property type="project" value="InterPro"/>
</dbReference>
<protein>
    <submittedName>
        <fullName evidence="3">Uncharacterized protein LOC112466283</fullName>
    </submittedName>
</protein>
<dbReference type="Pfam" id="PF00665">
    <property type="entry name" value="rve"/>
    <property type="match status" value="1"/>
</dbReference>